<sequence length="858" mass="95420">MEILSQLITANTHFATFNLNKTPHVPIYALAQCHLDLSHTDCLLCFAASRTKLPRCLPSLSAAIFFDGCFLRYDIYSFYQESVSPSLDDVKCSAENATVENENENDAVDGFVESVGYAVGNVSRIAVEKGGGFGAVKVMGVYALAQCWESLGRDGCRECLDKAGMRVRRSCRMRKEGRGFNAGCYLRYSTDKFFNHDDETGDDRGSSRLGVMIAIVLSTTAFLMLSLFAAYAAYARSSKMKEDRNNLGLYATSMKKSCLSFKYETLEKATNYFNPSKKLGQGGAGSVYMGSLPNGTTVAVKRLIFNTRQWVDEFFNEVNLISSIEHKNLVKLLGCSIEGPESLLVYEYVPNRSLDQFIFDKNKTKLLNWNKRFNIILGTAEGLAYLHGGSETRIIHRDIKTSNILLDKDFTPKIADFGLARCFAADRTHVSTAVAGTLGYMAPEYLVRGQLTEKADVYSFGILIIEIVCGRRSNAFSQDSASPLQRVWTLYRSNKLVEAVDPNLKDDFPAEQVCNVLQIGLLCTQAAAALRPSMAQAIMLLTNKVCEIPTPSQPPFLNSSVMEPGNSSSHFLLQFPHHVSNSFLNNQDRYKTVRNNSLSTGSFLVYLGVEACNLLASGETRYLTGLLCAMYMKFGEEVDGQEEVGSEERAVETSSVDSPPARSPSHISISEGDRSPPSASRRGNSYSELPPSRSASRISPRFFGAKKATLGNLEQIRTRYNISLSVRLRVPRVDERPDCLLSDEIALHIDVFDLGLHLPLQPFYVRMFSYLRVAPGQLSLSKWRTLIGLQPKDPSIAYFSAWDDHGNLVRGDPALKKGYKNEWFVAESKWWIKTLGDDDNLVEVLNSFSEDCVTWTKG</sequence>
<reference evidence="2" key="1">
    <citation type="journal article" date="2023" name="Hortic. Res.">
        <title>A chromosome-level phased genome enabling allele-level studies in sweet orange: a case study on citrus Huanglongbing tolerance.</title>
        <authorList>
            <person name="Wu B."/>
            <person name="Yu Q."/>
            <person name="Deng Z."/>
            <person name="Duan Y."/>
            <person name="Luo F."/>
            <person name="Gmitter F. Jr."/>
        </authorList>
    </citation>
    <scope>NUCLEOTIDE SEQUENCE [LARGE SCALE GENOMIC DNA]</scope>
    <source>
        <strain evidence="2">cv. Valencia</strain>
    </source>
</reference>
<protein>
    <submittedName>
        <fullName evidence="1">Cysteine-rich receptor-like protein kinase 42</fullName>
    </submittedName>
</protein>
<evidence type="ECO:0000313" key="1">
    <source>
        <dbReference type="EMBL" id="KAH9790830.1"/>
    </source>
</evidence>
<keyword evidence="2" id="KW-1185">Reference proteome</keyword>
<comment type="caution">
    <text evidence="1">The sequence shown here is derived from an EMBL/GenBank/DDBJ whole genome shotgun (WGS) entry which is preliminary data.</text>
</comment>
<accession>A0ACB8MYP9</accession>
<gene>
    <name evidence="1" type="ORF">KPL71_003529</name>
</gene>
<name>A0ACB8MYP9_CITSI</name>
<proteinExistence type="predicted"/>
<evidence type="ECO:0000313" key="2">
    <source>
        <dbReference type="Proteomes" id="UP000829398"/>
    </source>
</evidence>
<organism evidence="1 2">
    <name type="scientific">Citrus sinensis</name>
    <name type="common">Sweet orange</name>
    <name type="synonym">Citrus aurantium var. sinensis</name>
    <dbReference type="NCBI Taxonomy" id="2711"/>
    <lineage>
        <taxon>Eukaryota</taxon>
        <taxon>Viridiplantae</taxon>
        <taxon>Streptophyta</taxon>
        <taxon>Embryophyta</taxon>
        <taxon>Tracheophyta</taxon>
        <taxon>Spermatophyta</taxon>
        <taxon>Magnoliopsida</taxon>
        <taxon>eudicotyledons</taxon>
        <taxon>Gunneridae</taxon>
        <taxon>Pentapetalae</taxon>
        <taxon>rosids</taxon>
        <taxon>malvids</taxon>
        <taxon>Sapindales</taxon>
        <taxon>Rutaceae</taxon>
        <taxon>Aurantioideae</taxon>
        <taxon>Citrus</taxon>
    </lineage>
</organism>
<dbReference type="Proteomes" id="UP000829398">
    <property type="component" value="Chromosome 2"/>
</dbReference>
<dbReference type="EMBL" id="CM039171">
    <property type="protein sequence ID" value="KAH9790830.1"/>
    <property type="molecule type" value="Genomic_DNA"/>
</dbReference>